<keyword evidence="5" id="KW-1185">Reference proteome</keyword>
<accession>A0A4R8DIY5</accession>
<reference evidence="4 5" key="1">
    <citation type="submission" date="2019-03" db="EMBL/GenBank/DDBJ databases">
        <title>Genomic Encyclopedia of Type Strains, Phase IV (KMG-IV): sequencing the most valuable type-strain genomes for metagenomic binning, comparative biology and taxonomic classification.</title>
        <authorList>
            <person name="Goeker M."/>
        </authorList>
    </citation>
    <scope>NUCLEOTIDE SEQUENCE [LARGE SCALE GENOMIC DNA]</scope>
    <source>
        <strain evidence="4 5">DSM 100059</strain>
    </source>
</reference>
<dbReference type="InterPro" id="IPR050194">
    <property type="entry name" value="Glycosyltransferase_grp1"/>
</dbReference>
<dbReference type="GO" id="GO:0016757">
    <property type="term" value="F:glycosyltransferase activity"/>
    <property type="evidence" value="ECO:0007669"/>
    <property type="project" value="InterPro"/>
</dbReference>
<dbReference type="OrthoDB" id="9795068at2"/>
<evidence type="ECO:0000313" key="4">
    <source>
        <dbReference type="EMBL" id="TDW97545.1"/>
    </source>
</evidence>
<gene>
    <name evidence="4" type="ORF">EDB95_5395</name>
</gene>
<sequence length="439" mass="46953">MHTLWLASWYPNRTDPFNGDFVQRHALALAGRAPVTVIHVAKEEAPAGRGGAAGAPAGRGGAAGAAAPRETLTHRGRLTERISYFHAPATRWPLWNKLVSQTRAFRAYRRAFRAHVRENGRPDLIHVHVCMNAGLYALYLRWTRGIPFVVTEHFTAYIRGNPEDFFSRPWPYRFFNRLILEQAEAVHSVSRFLLGEMGKIARLKRTAVIPNAVDTALFRAEPTAAGAPGDPPQAAGPFRFIHVSNFKPQKNVPGMLEAFALLLERRRDWELLLIGPADDAIRAYGASKGIEAHLRWVGEVPYATVAAELRASGALVQFSRWENQPCVISEAFCCGVPVVSSAVGGIPEVLGAGVDGATAAADGATAASPAGPAAAAGSGLLVPPQDVAALADALHAIMEKPGKRAQLAAAAAAVYGYDAVGAALEAFSNATKTTHSKAR</sequence>
<dbReference type="Pfam" id="PF00534">
    <property type="entry name" value="Glycos_transf_1"/>
    <property type="match status" value="1"/>
</dbReference>
<dbReference type="Proteomes" id="UP000294498">
    <property type="component" value="Unassembled WGS sequence"/>
</dbReference>
<feature type="region of interest" description="Disordered" evidence="1">
    <location>
        <begin position="46"/>
        <end position="69"/>
    </location>
</feature>
<dbReference type="InterPro" id="IPR028098">
    <property type="entry name" value="Glyco_trans_4-like_N"/>
</dbReference>
<proteinExistence type="predicted"/>
<comment type="caution">
    <text evidence="4">The sequence shown here is derived from an EMBL/GenBank/DDBJ whole genome shotgun (WGS) entry which is preliminary data.</text>
</comment>
<dbReference type="Pfam" id="PF13439">
    <property type="entry name" value="Glyco_transf_4"/>
    <property type="match status" value="1"/>
</dbReference>
<organism evidence="4 5">
    <name type="scientific">Dinghuibacter silviterrae</name>
    <dbReference type="NCBI Taxonomy" id="1539049"/>
    <lineage>
        <taxon>Bacteria</taxon>
        <taxon>Pseudomonadati</taxon>
        <taxon>Bacteroidota</taxon>
        <taxon>Chitinophagia</taxon>
        <taxon>Chitinophagales</taxon>
        <taxon>Chitinophagaceae</taxon>
        <taxon>Dinghuibacter</taxon>
    </lineage>
</organism>
<keyword evidence="4" id="KW-0808">Transferase</keyword>
<evidence type="ECO:0000259" key="2">
    <source>
        <dbReference type="Pfam" id="PF00534"/>
    </source>
</evidence>
<protein>
    <submittedName>
        <fullName evidence="4">Glycosyltransferase involved in cell wall biosynthesis</fullName>
    </submittedName>
</protein>
<evidence type="ECO:0000256" key="1">
    <source>
        <dbReference type="SAM" id="MobiDB-lite"/>
    </source>
</evidence>
<evidence type="ECO:0000259" key="3">
    <source>
        <dbReference type="Pfam" id="PF13439"/>
    </source>
</evidence>
<dbReference type="Gene3D" id="3.40.50.2000">
    <property type="entry name" value="Glycogen Phosphorylase B"/>
    <property type="match status" value="2"/>
</dbReference>
<feature type="compositionally biased region" description="Gly residues" evidence="1">
    <location>
        <begin position="48"/>
        <end position="63"/>
    </location>
</feature>
<name>A0A4R8DIY5_9BACT</name>
<dbReference type="InterPro" id="IPR001296">
    <property type="entry name" value="Glyco_trans_1"/>
</dbReference>
<feature type="domain" description="Glycosyl transferase family 1" evidence="2">
    <location>
        <begin position="236"/>
        <end position="411"/>
    </location>
</feature>
<dbReference type="AlphaFoldDB" id="A0A4R8DIY5"/>
<dbReference type="PANTHER" id="PTHR45947">
    <property type="entry name" value="SULFOQUINOVOSYL TRANSFERASE SQD2"/>
    <property type="match status" value="1"/>
</dbReference>
<evidence type="ECO:0000313" key="5">
    <source>
        <dbReference type="Proteomes" id="UP000294498"/>
    </source>
</evidence>
<dbReference type="SUPFAM" id="SSF53756">
    <property type="entry name" value="UDP-Glycosyltransferase/glycogen phosphorylase"/>
    <property type="match status" value="1"/>
</dbReference>
<feature type="domain" description="Glycosyltransferase subfamily 4-like N-terminal" evidence="3">
    <location>
        <begin position="83"/>
        <end position="216"/>
    </location>
</feature>
<dbReference type="EMBL" id="SODV01000002">
    <property type="protein sequence ID" value="TDW97545.1"/>
    <property type="molecule type" value="Genomic_DNA"/>
</dbReference>
<dbReference type="RefSeq" id="WP_133999966.1">
    <property type="nucleotide sequence ID" value="NZ_SODV01000002.1"/>
</dbReference>
<dbReference type="PANTHER" id="PTHR45947:SF15">
    <property type="entry name" value="TEICHURONIC ACID BIOSYNTHESIS GLYCOSYLTRANSFERASE TUAC-RELATED"/>
    <property type="match status" value="1"/>
</dbReference>